<dbReference type="EMBL" id="GG662650">
    <property type="protein sequence ID" value="EWS73690.1"/>
    <property type="molecule type" value="Genomic_DNA"/>
</dbReference>
<dbReference type="GeneID" id="24439090"/>
<accession>W7X2Y9</accession>
<organism evidence="1 2">
    <name type="scientific">Tetrahymena thermophila (strain SB210)</name>
    <dbReference type="NCBI Taxonomy" id="312017"/>
    <lineage>
        <taxon>Eukaryota</taxon>
        <taxon>Sar</taxon>
        <taxon>Alveolata</taxon>
        <taxon>Ciliophora</taxon>
        <taxon>Intramacronucleata</taxon>
        <taxon>Oligohymenophorea</taxon>
        <taxon>Hymenostomatida</taxon>
        <taxon>Tetrahymenina</taxon>
        <taxon>Tetrahymenidae</taxon>
        <taxon>Tetrahymena</taxon>
    </lineage>
</organism>
<dbReference type="RefSeq" id="XP_012653728.1">
    <property type="nucleotide sequence ID" value="XM_012798274.1"/>
</dbReference>
<evidence type="ECO:0000313" key="2">
    <source>
        <dbReference type="Proteomes" id="UP000009168"/>
    </source>
</evidence>
<dbReference type="Proteomes" id="UP000009168">
    <property type="component" value="Unassembled WGS sequence"/>
</dbReference>
<reference evidence="2" key="1">
    <citation type="journal article" date="2006" name="PLoS Biol.">
        <title>Macronuclear genome sequence of the ciliate Tetrahymena thermophila, a model eukaryote.</title>
        <authorList>
            <person name="Eisen J.A."/>
            <person name="Coyne R.S."/>
            <person name="Wu M."/>
            <person name="Wu D."/>
            <person name="Thiagarajan M."/>
            <person name="Wortman J.R."/>
            <person name="Badger J.H."/>
            <person name="Ren Q."/>
            <person name="Amedeo P."/>
            <person name="Jones K.M."/>
            <person name="Tallon L.J."/>
            <person name="Delcher A.L."/>
            <person name="Salzberg S.L."/>
            <person name="Silva J.C."/>
            <person name="Haas B.J."/>
            <person name="Majoros W.H."/>
            <person name="Farzad M."/>
            <person name="Carlton J.M."/>
            <person name="Smith R.K. Jr."/>
            <person name="Garg J."/>
            <person name="Pearlman R.E."/>
            <person name="Karrer K.M."/>
            <person name="Sun L."/>
            <person name="Manning G."/>
            <person name="Elde N.C."/>
            <person name="Turkewitz A.P."/>
            <person name="Asai D.J."/>
            <person name="Wilkes D.E."/>
            <person name="Wang Y."/>
            <person name="Cai H."/>
            <person name="Collins K."/>
            <person name="Stewart B.A."/>
            <person name="Lee S.R."/>
            <person name="Wilamowska K."/>
            <person name="Weinberg Z."/>
            <person name="Ruzzo W.L."/>
            <person name="Wloga D."/>
            <person name="Gaertig J."/>
            <person name="Frankel J."/>
            <person name="Tsao C.-C."/>
            <person name="Gorovsky M.A."/>
            <person name="Keeling P.J."/>
            <person name="Waller R.F."/>
            <person name="Patron N.J."/>
            <person name="Cherry J.M."/>
            <person name="Stover N.A."/>
            <person name="Krieger C.J."/>
            <person name="del Toro C."/>
            <person name="Ryder H.F."/>
            <person name="Williamson S.C."/>
            <person name="Barbeau R.A."/>
            <person name="Hamilton E.P."/>
            <person name="Orias E."/>
        </authorList>
    </citation>
    <scope>NUCLEOTIDE SEQUENCE [LARGE SCALE GENOMIC DNA]</scope>
    <source>
        <strain evidence="2">SB210</strain>
    </source>
</reference>
<dbReference type="KEGG" id="tet:TTHERM_000460501"/>
<keyword evidence="2" id="KW-1185">Reference proteome</keyword>
<name>W7X2Y9_TETTS</name>
<dbReference type="AlphaFoldDB" id="W7X2Y9"/>
<evidence type="ECO:0000313" key="1">
    <source>
        <dbReference type="EMBL" id="EWS73690.1"/>
    </source>
</evidence>
<protein>
    <submittedName>
        <fullName evidence="1">Uncharacterized protein</fullName>
    </submittedName>
</protein>
<gene>
    <name evidence="1" type="ORF">TTHERM_000460501</name>
</gene>
<dbReference type="InParanoid" id="W7X2Y9"/>
<proteinExistence type="predicted"/>
<sequence>MIELLSFYIFFQFIIFLENLEISFIQIRLQLLFKINQQISFFYQQSKFLFTYNFILKINKIFSKQNFQSFFFKKYLIDQCCLVSQDFYFVLSLFKLDLHFKEFNYGFVEVSFSGKQP</sequence>